<dbReference type="Pfam" id="PF12399">
    <property type="entry name" value="BCA_ABC_TP_C"/>
    <property type="match status" value="1"/>
</dbReference>
<evidence type="ECO:0000259" key="4">
    <source>
        <dbReference type="PROSITE" id="PS50893"/>
    </source>
</evidence>
<evidence type="ECO:0000256" key="2">
    <source>
        <dbReference type="ARBA" id="ARBA00022741"/>
    </source>
</evidence>
<dbReference type="InterPro" id="IPR003593">
    <property type="entry name" value="AAA+_ATPase"/>
</dbReference>
<dbReference type="GO" id="GO:0016887">
    <property type="term" value="F:ATP hydrolysis activity"/>
    <property type="evidence" value="ECO:0007669"/>
    <property type="project" value="InterPro"/>
</dbReference>
<organism evidence="5 6">
    <name type="scientific">Planktomarina temperata RCA23</name>
    <dbReference type="NCBI Taxonomy" id="666509"/>
    <lineage>
        <taxon>Bacteria</taxon>
        <taxon>Pseudomonadati</taxon>
        <taxon>Pseudomonadota</taxon>
        <taxon>Alphaproteobacteria</taxon>
        <taxon>Rhodobacterales</taxon>
        <taxon>Paracoccaceae</taxon>
        <taxon>Planktomarina</taxon>
    </lineage>
</organism>
<dbReference type="PANTHER" id="PTHR45772:SF7">
    <property type="entry name" value="AMINO ACID ABC TRANSPORTER ATP-BINDING PROTEIN"/>
    <property type="match status" value="1"/>
</dbReference>
<keyword evidence="6" id="KW-1185">Reference proteome</keyword>
<dbReference type="GO" id="GO:1903806">
    <property type="term" value="P:L-isoleucine import across plasma membrane"/>
    <property type="evidence" value="ECO:0007669"/>
    <property type="project" value="TreeGrafter"/>
</dbReference>
<evidence type="ECO:0000313" key="6">
    <source>
        <dbReference type="Proteomes" id="UP000028680"/>
    </source>
</evidence>
<dbReference type="SUPFAM" id="SSF52540">
    <property type="entry name" value="P-loop containing nucleoside triphosphate hydrolases"/>
    <property type="match status" value="1"/>
</dbReference>
<name>A0AAN0RHU5_9RHOB</name>
<feature type="domain" description="ABC transporter" evidence="4">
    <location>
        <begin position="2"/>
        <end position="236"/>
    </location>
</feature>
<dbReference type="PANTHER" id="PTHR45772">
    <property type="entry name" value="CONSERVED COMPONENT OF ABC TRANSPORTER FOR NATURAL AMINO ACIDS-RELATED"/>
    <property type="match status" value="1"/>
</dbReference>
<gene>
    <name evidence="5" type="ORF">RCA23_c08300</name>
</gene>
<proteinExistence type="predicted"/>
<dbReference type="AlphaFoldDB" id="A0AAN0RHU5"/>
<dbReference type="EMBL" id="CP003984">
    <property type="protein sequence ID" value="AII86386.1"/>
    <property type="molecule type" value="Genomic_DNA"/>
</dbReference>
<dbReference type="GO" id="GO:0005524">
    <property type="term" value="F:ATP binding"/>
    <property type="evidence" value="ECO:0007669"/>
    <property type="project" value="UniProtKB-KW"/>
</dbReference>
<accession>A0AAN0RHU5</accession>
<keyword evidence="3 5" id="KW-0067">ATP-binding</keyword>
<evidence type="ECO:0000256" key="1">
    <source>
        <dbReference type="ARBA" id="ARBA00022448"/>
    </source>
</evidence>
<dbReference type="CDD" id="cd03219">
    <property type="entry name" value="ABC_Mj1267_LivG_branched"/>
    <property type="match status" value="1"/>
</dbReference>
<dbReference type="SMART" id="SM00382">
    <property type="entry name" value="AAA"/>
    <property type="match status" value="1"/>
</dbReference>
<sequence length="239" mass="26040">MLSVQGVTKRFDGLVAVSKMSFHVAAQEMVGVIGPNGSGKTTMMNLISGVYTPSEGGISLHGRQISNLPPQHICREGIGRTFQLVRLLPGLTVLENVKAGAVFGHKRRWGRDADQFALEMLERVGLEGQSHAPISTLTYIDQKRVELARVLAGEPEVLLLDEWLAGLNPTELETGIQLIHDLRDEGRTVVMVEHVMDAIRSLCDRCVVMSSGTKIAEGTPEEVLSDKEVIKAYLGDDNA</sequence>
<reference evidence="5 6" key="1">
    <citation type="journal article" date="2014" name="ISME J.">
        <title>Adaptation of an abundant Roseobacter RCA organism to pelagic systems revealed by genomic and transcriptomic analyses.</title>
        <authorList>
            <person name="Voget S."/>
            <person name="Wemheuer B."/>
            <person name="Brinkhoff T."/>
            <person name="Vollmers J."/>
            <person name="Dietrich S."/>
            <person name="Giebel H.A."/>
            <person name="Beardsley C."/>
            <person name="Sardemann C."/>
            <person name="Bakenhus I."/>
            <person name="Billerbeck S."/>
            <person name="Daniel R."/>
            <person name="Simon M."/>
        </authorList>
    </citation>
    <scope>NUCLEOTIDE SEQUENCE [LARGE SCALE GENOMIC DNA]</scope>
    <source>
        <strain evidence="5 6">RCA23</strain>
    </source>
</reference>
<evidence type="ECO:0000256" key="3">
    <source>
        <dbReference type="ARBA" id="ARBA00022840"/>
    </source>
</evidence>
<dbReference type="GO" id="GO:0005886">
    <property type="term" value="C:plasma membrane"/>
    <property type="evidence" value="ECO:0007669"/>
    <property type="project" value="TreeGrafter"/>
</dbReference>
<dbReference type="GO" id="GO:0005304">
    <property type="term" value="F:L-valine transmembrane transporter activity"/>
    <property type="evidence" value="ECO:0007669"/>
    <property type="project" value="TreeGrafter"/>
</dbReference>
<dbReference type="PROSITE" id="PS50893">
    <property type="entry name" value="ABC_TRANSPORTER_2"/>
    <property type="match status" value="1"/>
</dbReference>
<dbReference type="GO" id="GO:0015808">
    <property type="term" value="P:L-alanine transport"/>
    <property type="evidence" value="ECO:0007669"/>
    <property type="project" value="TreeGrafter"/>
</dbReference>
<dbReference type="Gene3D" id="3.40.50.300">
    <property type="entry name" value="P-loop containing nucleotide triphosphate hydrolases"/>
    <property type="match status" value="1"/>
</dbReference>
<dbReference type="GO" id="GO:0042941">
    <property type="term" value="P:D-alanine transmembrane transport"/>
    <property type="evidence" value="ECO:0007669"/>
    <property type="project" value="TreeGrafter"/>
</dbReference>
<dbReference type="GO" id="GO:1903805">
    <property type="term" value="P:L-valine import across plasma membrane"/>
    <property type="evidence" value="ECO:0007669"/>
    <property type="project" value="TreeGrafter"/>
</dbReference>
<dbReference type="InterPro" id="IPR027417">
    <property type="entry name" value="P-loop_NTPase"/>
</dbReference>
<keyword evidence="1" id="KW-0813">Transport</keyword>
<keyword evidence="2" id="KW-0547">Nucleotide-binding</keyword>
<dbReference type="GO" id="GO:0015192">
    <property type="term" value="F:L-phenylalanine transmembrane transporter activity"/>
    <property type="evidence" value="ECO:0007669"/>
    <property type="project" value="TreeGrafter"/>
</dbReference>
<dbReference type="InterPro" id="IPR051120">
    <property type="entry name" value="ABC_AA/LPS_Transport"/>
</dbReference>
<dbReference type="Proteomes" id="UP000028680">
    <property type="component" value="Chromosome"/>
</dbReference>
<dbReference type="InterPro" id="IPR032823">
    <property type="entry name" value="BCA_ABC_TP_C"/>
</dbReference>
<dbReference type="KEGG" id="ptp:RCA23_c08300"/>
<dbReference type="InterPro" id="IPR003439">
    <property type="entry name" value="ABC_transporter-like_ATP-bd"/>
</dbReference>
<dbReference type="Pfam" id="PF00005">
    <property type="entry name" value="ABC_tran"/>
    <property type="match status" value="1"/>
</dbReference>
<dbReference type="GO" id="GO:0015188">
    <property type="term" value="F:L-isoleucine transmembrane transporter activity"/>
    <property type="evidence" value="ECO:0007669"/>
    <property type="project" value="TreeGrafter"/>
</dbReference>
<evidence type="ECO:0000313" key="5">
    <source>
        <dbReference type="EMBL" id="AII86386.1"/>
    </source>
</evidence>
<protein>
    <submittedName>
        <fullName evidence="5">Branched-chain amino acid ABC transporter, ATP-binding protein</fullName>
    </submittedName>
</protein>